<gene>
    <name evidence="1" type="ORF">GCM10025789_22510</name>
</gene>
<keyword evidence="2" id="KW-1185">Reference proteome</keyword>
<dbReference type="SUPFAM" id="SSF74650">
    <property type="entry name" value="Galactose mutarotase-like"/>
    <property type="match status" value="1"/>
</dbReference>
<dbReference type="EMBL" id="BAABLV010000036">
    <property type="protein sequence ID" value="GAA4903181.1"/>
    <property type="molecule type" value="Genomic_DNA"/>
</dbReference>
<reference evidence="2" key="1">
    <citation type="journal article" date="2019" name="Int. J. Syst. Evol. Microbiol.">
        <title>The Global Catalogue of Microorganisms (GCM) 10K type strain sequencing project: providing services to taxonomists for standard genome sequencing and annotation.</title>
        <authorList>
            <consortium name="The Broad Institute Genomics Platform"/>
            <consortium name="The Broad Institute Genome Sequencing Center for Infectious Disease"/>
            <person name="Wu L."/>
            <person name="Ma J."/>
        </authorList>
    </citation>
    <scope>NUCLEOTIDE SEQUENCE [LARGE SCALE GENOMIC DNA]</scope>
    <source>
        <strain evidence="2">JCM 19125</strain>
    </source>
</reference>
<dbReference type="InterPro" id="IPR037480">
    <property type="entry name" value="YihR-like"/>
</dbReference>
<organism evidence="1 2">
    <name type="scientific">Tessaracoccus lubricantis</name>
    <dbReference type="NCBI Taxonomy" id="545543"/>
    <lineage>
        <taxon>Bacteria</taxon>
        <taxon>Bacillati</taxon>
        <taxon>Actinomycetota</taxon>
        <taxon>Actinomycetes</taxon>
        <taxon>Propionibacteriales</taxon>
        <taxon>Propionibacteriaceae</taxon>
        <taxon>Tessaracoccus</taxon>
    </lineage>
</organism>
<evidence type="ECO:0000313" key="1">
    <source>
        <dbReference type="EMBL" id="GAA4903181.1"/>
    </source>
</evidence>
<protein>
    <submittedName>
        <fullName evidence="1">Aldose 1-epimerase family protein</fullName>
    </submittedName>
</protein>
<dbReference type="CDD" id="cd09022">
    <property type="entry name" value="Aldose_epim_Ec_YihR"/>
    <property type="match status" value="1"/>
</dbReference>
<dbReference type="RefSeq" id="WP_345582890.1">
    <property type="nucleotide sequence ID" value="NZ_BAABLV010000036.1"/>
</dbReference>
<evidence type="ECO:0000313" key="2">
    <source>
        <dbReference type="Proteomes" id="UP001501521"/>
    </source>
</evidence>
<dbReference type="Gene3D" id="2.70.98.10">
    <property type="match status" value="1"/>
</dbReference>
<dbReference type="PANTHER" id="PTHR10091:SF0">
    <property type="entry name" value="GALACTOSE MUTAROTASE"/>
    <property type="match status" value="1"/>
</dbReference>
<dbReference type="InterPro" id="IPR014718">
    <property type="entry name" value="GH-type_carb-bd"/>
</dbReference>
<accession>A0ABP9FJ26</accession>
<name>A0ABP9FJ26_9ACTN</name>
<dbReference type="PANTHER" id="PTHR10091">
    <property type="entry name" value="ALDOSE-1-EPIMERASE"/>
    <property type="match status" value="1"/>
</dbReference>
<comment type="caution">
    <text evidence="1">The sequence shown here is derived from an EMBL/GenBank/DDBJ whole genome shotgun (WGS) entry which is preliminary data.</text>
</comment>
<dbReference type="InterPro" id="IPR011013">
    <property type="entry name" value="Gal_mutarotase_sf_dom"/>
</dbReference>
<sequence length="295" mass="31953">MNILPTGQQFLIESGPYAAVVTQVGATLRSLTRDGAEVLWTFAEDEAPRSSMGRTLVPWPNRIRDGRYTFDGVEYQLPISEVPRNNAIHGLASDHAWRLVSHDPDEVVLSTVIHPQAGWRAVLEVEVSHALDDGGLTVTVTARNAGQTAAPYGYGVHPYLAVDAASAVLTAPFPKELSVDDRLLPVSVVDVTAEHDFREARAIGDTGFDSAFRVEEGPWELTVTDGGRTVAVWADATLPWCQIFIPPTRDAIAVEPMTCAADAFNEGPTHDSLIVLQPGDETSSRWGIRVDASDD</sequence>
<dbReference type="Pfam" id="PF01263">
    <property type="entry name" value="Aldose_epim"/>
    <property type="match status" value="1"/>
</dbReference>
<dbReference type="InterPro" id="IPR008183">
    <property type="entry name" value="Aldose_1/G6P_1-epimerase"/>
</dbReference>
<dbReference type="Proteomes" id="UP001501521">
    <property type="component" value="Unassembled WGS sequence"/>
</dbReference>
<proteinExistence type="predicted"/>